<proteinExistence type="predicted"/>
<dbReference type="EMBL" id="BAAFSV010000002">
    <property type="protein sequence ID" value="GAB1312736.1"/>
    <property type="molecule type" value="Genomic_DNA"/>
</dbReference>
<reference evidence="1 2" key="1">
    <citation type="submission" date="2024-09" db="EMBL/GenBank/DDBJ databases">
        <title>Itraconazole resistance in Madurella fahalii resulting from another homologue of gene encoding cytochrome P450 14-alpha sterol demethylase (CYP51).</title>
        <authorList>
            <person name="Yoshioka I."/>
            <person name="Fahal A.H."/>
            <person name="Kaneko S."/>
            <person name="Yaguchi T."/>
        </authorList>
    </citation>
    <scope>NUCLEOTIDE SEQUENCE [LARGE SCALE GENOMIC DNA]</scope>
    <source>
        <strain evidence="1 2">IFM 68171</strain>
    </source>
</reference>
<name>A0ABQ0G4P2_9PEZI</name>
<organism evidence="1 2">
    <name type="scientific">Madurella fahalii</name>
    <dbReference type="NCBI Taxonomy" id="1157608"/>
    <lineage>
        <taxon>Eukaryota</taxon>
        <taxon>Fungi</taxon>
        <taxon>Dikarya</taxon>
        <taxon>Ascomycota</taxon>
        <taxon>Pezizomycotina</taxon>
        <taxon>Sordariomycetes</taxon>
        <taxon>Sordariomycetidae</taxon>
        <taxon>Sordariales</taxon>
        <taxon>Sordariales incertae sedis</taxon>
        <taxon>Madurella</taxon>
    </lineage>
</organism>
<accession>A0ABQ0G4P2</accession>
<protein>
    <submittedName>
        <fullName evidence="1">Uncharacterized protein</fullName>
    </submittedName>
</protein>
<evidence type="ECO:0000313" key="2">
    <source>
        <dbReference type="Proteomes" id="UP001628179"/>
    </source>
</evidence>
<sequence>MGDDTLAEASLVTANGALVTSKSSATVMGMAVAGRYQWLPKGAITDDVMATMNAFYATRWPNKLTIDTT</sequence>
<evidence type="ECO:0000313" key="1">
    <source>
        <dbReference type="EMBL" id="GAB1312736.1"/>
    </source>
</evidence>
<dbReference type="RefSeq" id="XP_070914469.1">
    <property type="nucleotide sequence ID" value="XM_071058368.1"/>
</dbReference>
<gene>
    <name evidence="1" type="ORF">MFIFM68171_02946</name>
</gene>
<keyword evidence="2" id="KW-1185">Reference proteome</keyword>
<dbReference type="Proteomes" id="UP001628179">
    <property type="component" value="Unassembled WGS sequence"/>
</dbReference>
<comment type="caution">
    <text evidence="1">The sequence shown here is derived from an EMBL/GenBank/DDBJ whole genome shotgun (WGS) entry which is preliminary data.</text>
</comment>
<dbReference type="GeneID" id="98173691"/>